<evidence type="ECO:0000313" key="2">
    <source>
        <dbReference type="Proteomes" id="UP000249239"/>
    </source>
</evidence>
<keyword evidence="2" id="KW-1185">Reference proteome</keyword>
<sequence>MIFAHGTMLITPIIGHIKNTVKRCNRMTMQHATSLLRMVLHLVKPLKHHRDNKYPGQHDGDMFFQLSQNKR</sequence>
<protein>
    <submittedName>
        <fullName evidence="1">Uncharacterized protein</fullName>
    </submittedName>
</protein>
<reference evidence="1 2" key="1">
    <citation type="submission" date="2018-06" db="EMBL/GenBank/DDBJ databases">
        <title>Genomic Encyclopedia of Archaeal and Bacterial Type Strains, Phase II (KMG-II): from individual species to whole genera.</title>
        <authorList>
            <person name="Goeker M."/>
        </authorList>
    </citation>
    <scope>NUCLEOTIDE SEQUENCE [LARGE SCALE GENOMIC DNA]</scope>
    <source>
        <strain evidence="1 2">DSM 6779</strain>
    </source>
</reference>
<dbReference type="Proteomes" id="UP000249239">
    <property type="component" value="Unassembled WGS sequence"/>
</dbReference>
<organism evidence="1 2">
    <name type="scientific">Breznakibacter xylanolyticus</name>
    <dbReference type="NCBI Taxonomy" id="990"/>
    <lineage>
        <taxon>Bacteria</taxon>
        <taxon>Pseudomonadati</taxon>
        <taxon>Bacteroidota</taxon>
        <taxon>Bacteroidia</taxon>
        <taxon>Marinilabiliales</taxon>
        <taxon>Marinilabiliaceae</taxon>
        <taxon>Breznakibacter</taxon>
    </lineage>
</organism>
<proteinExistence type="predicted"/>
<comment type="caution">
    <text evidence="1">The sequence shown here is derived from an EMBL/GenBank/DDBJ whole genome shotgun (WGS) entry which is preliminary data.</text>
</comment>
<dbReference type="AlphaFoldDB" id="A0A2W7PA92"/>
<dbReference type="EMBL" id="QKZK01000002">
    <property type="protein sequence ID" value="PZX20262.1"/>
    <property type="molecule type" value="Genomic_DNA"/>
</dbReference>
<gene>
    <name evidence="1" type="ORF">LX69_00259</name>
</gene>
<evidence type="ECO:0000313" key="1">
    <source>
        <dbReference type="EMBL" id="PZX20262.1"/>
    </source>
</evidence>
<accession>A0A2W7PA92</accession>
<name>A0A2W7PA92_9BACT</name>